<evidence type="ECO:0000313" key="8">
    <source>
        <dbReference type="Proteomes" id="UP000013165"/>
    </source>
</evidence>
<dbReference type="PANTHER" id="PTHR30437">
    <property type="entry name" value="TRANSCRIPTION ELONGATION FACTOR GREA"/>
    <property type="match status" value="1"/>
</dbReference>
<dbReference type="EMBL" id="APLQ01000011">
    <property type="protein sequence ID" value="ENO15470.1"/>
    <property type="molecule type" value="Genomic_DNA"/>
</dbReference>
<dbReference type="NCBIfam" id="NF002506">
    <property type="entry name" value="PRK01885.1"/>
    <property type="match status" value="1"/>
</dbReference>
<name>N6VYX5_9GAMM</name>
<evidence type="ECO:0000313" key="7">
    <source>
        <dbReference type="EMBL" id="ENO15470.1"/>
    </source>
</evidence>
<evidence type="ECO:0000256" key="1">
    <source>
        <dbReference type="ARBA" id="ARBA00023015"/>
    </source>
</evidence>
<feature type="domain" description="Transcription elongation factor GreA/GreB C-terminal" evidence="5">
    <location>
        <begin position="91"/>
        <end position="164"/>
    </location>
</feature>
<keyword evidence="1 4" id="KW-0805">Transcription regulation</keyword>
<protein>
    <recommendedName>
        <fullName evidence="4">Transcription elongation factor GreB</fullName>
    </recommendedName>
    <alternativeName>
        <fullName evidence="4">Transcript cleavage factor GreB</fullName>
    </alternativeName>
</protein>
<dbReference type="SUPFAM" id="SSF54534">
    <property type="entry name" value="FKBP-like"/>
    <property type="match status" value="1"/>
</dbReference>
<keyword evidence="7" id="KW-0251">Elongation factor</keyword>
<dbReference type="Proteomes" id="UP000013165">
    <property type="component" value="Unassembled WGS sequence"/>
</dbReference>
<dbReference type="Pfam" id="PF01272">
    <property type="entry name" value="GreA_GreB"/>
    <property type="match status" value="1"/>
</dbReference>
<accession>N6VYX5</accession>
<dbReference type="PROSITE" id="PS00829">
    <property type="entry name" value="GREAB_1"/>
    <property type="match status" value="1"/>
</dbReference>
<keyword evidence="8" id="KW-1185">Reference proteome</keyword>
<dbReference type="InterPro" id="IPR006358">
    <property type="entry name" value="Tscrpt_elong_fac_GreB"/>
</dbReference>
<dbReference type="PANTHER" id="PTHR30437:SF6">
    <property type="entry name" value="TRANSCRIPTION ELONGATION FACTOR GREB"/>
    <property type="match status" value="1"/>
</dbReference>
<evidence type="ECO:0000259" key="6">
    <source>
        <dbReference type="Pfam" id="PF03449"/>
    </source>
</evidence>
<comment type="similarity">
    <text evidence="4">Belongs to the GreA/GreB family. GreB subfamily.</text>
</comment>
<evidence type="ECO:0000256" key="4">
    <source>
        <dbReference type="HAMAP-Rule" id="MF_00930"/>
    </source>
</evidence>
<dbReference type="GO" id="GO:0006354">
    <property type="term" value="P:DNA-templated transcription elongation"/>
    <property type="evidence" value="ECO:0007669"/>
    <property type="project" value="TreeGrafter"/>
</dbReference>
<dbReference type="HAMAP" id="MF_00105">
    <property type="entry name" value="GreA_GreB"/>
    <property type="match status" value="1"/>
</dbReference>
<dbReference type="GO" id="GO:0003677">
    <property type="term" value="F:DNA binding"/>
    <property type="evidence" value="ECO:0007669"/>
    <property type="project" value="UniProtKB-UniRule"/>
</dbReference>
<dbReference type="InterPro" id="IPR022691">
    <property type="entry name" value="Tscrpt_elong_fac_GreA/B_N"/>
</dbReference>
<keyword evidence="2 4" id="KW-0238">DNA-binding</keyword>
<comment type="function">
    <text evidence="4">Necessary for efficient RNA polymerase transcription elongation past template-encoded arresting sites. The arresting sites in DNA have the property of trapping a certain fraction of elongating RNA polymerases that pass through, resulting in locked ternary complexes. Cleavage of the nascent transcript by cleavage factors such as GreA or GreB allows the resumption of elongation from the new 3'terminus. GreB releases sequences of up to 9 nucleotides in length.</text>
</comment>
<dbReference type="PIRSF" id="PIRSF006092">
    <property type="entry name" value="GreA_GreB"/>
    <property type="match status" value="1"/>
</dbReference>
<keyword evidence="7" id="KW-0648">Protein biosynthesis</keyword>
<dbReference type="RefSeq" id="WP_004579766.1">
    <property type="nucleotide sequence ID" value="NZ_AP028878.1"/>
</dbReference>
<evidence type="ECO:0000256" key="2">
    <source>
        <dbReference type="ARBA" id="ARBA00023125"/>
    </source>
</evidence>
<dbReference type="FunFam" id="3.10.50.30:FF:000001">
    <property type="entry name" value="Transcription elongation factor GreA"/>
    <property type="match status" value="1"/>
</dbReference>
<comment type="caution">
    <text evidence="7">The sequence shown here is derived from an EMBL/GenBank/DDBJ whole genome shotgun (WGS) entry which is preliminary data.</text>
</comment>
<dbReference type="eggNOG" id="COG0782">
    <property type="taxonomic scope" value="Bacteria"/>
</dbReference>
<dbReference type="Gene3D" id="1.10.287.180">
    <property type="entry name" value="Transcription elongation factor, GreA/GreB, N-terminal domain"/>
    <property type="match status" value="1"/>
</dbReference>
<reference evidence="7 8" key="1">
    <citation type="journal article" date="2013" name="Genome Announc.">
        <title>Genome Sequence of the Polycyclic Aromatic Hydrocarbon-Degrading Bacterium Strain Marinobacter nanhaiticus D15-8WT.</title>
        <authorList>
            <person name="Cui Z."/>
            <person name="Gao W."/>
            <person name="Li Q."/>
            <person name="Xu G."/>
            <person name="Zheng L."/>
        </authorList>
    </citation>
    <scope>NUCLEOTIDE SEQUENCE [LARGE SCALE GENOMIC DNA]</scope>
    <source>
        <strain evidence="7 8">D15-8W</strain>
    </source>
</reference>
<gene>
    <name evidence="4" type="primary">greB</name>
    <name evidence="7" type="ORF">J057_08966</name>
</gene>
<dbReference type="InterPro" id="IPR001437">
    <property type="entry name" value="Tscrpt_elong_fac_GreA/B_C"/>
</dbReference>
<dbReference type="GO" id="GO:0070063">
    <property type="term" value="F:RNA polymerase binding"/>
    <property type="evidence" value="ECO:0007669"/>
    <property type="project" value="InterPro"/>
</dbReference>
<dbReference type="GO" id="GO:0003746">
    <property type="term" value="F:translation elongation factor activity"/>
    <property type="evidence" value="ECO:0007669"/>
    <property type="project" value="UniProtKB-KW"/>
</dbReference>
<proteinExistence type="inferred from homology"/>
<dbReference type="STRING" id="626887.J057_08966"/>
<dbReference type="AlphaFoldDB" id="N6VYX5"/>
<dbReference type="OrthoDB" id="5511940at2"/>
<feature type="domain" description="Transcription elongation factor GreA/GreB N-terminal" evidence="6">
    <location>
        <begin position="14"/>
        <end position="83"/>
    </location>
</feature>
<dbReference type="SUPFAM" id="SSF46557">
    <property type="entry name" value="GreA transcript cleavage protein, N-terminal domain"/>
    <property type="match status" value="1"/>
</dbReference>
<dbReference type="PATRIC" id="fig|626887.3.peg.1794"/>
<dbReference type="FunFam" id="1.10.287.180:FF:000001">
    <property type="entry name" value="Transcription elongation factor GreA"/>
    <property type="match status" value="1"/>
</dbReference>
<dbReference type="InterPro" id="IPR036805">
    <property type="entry name" value="Tscrpt_elong_fac_GreA/B_N_sf"/>
</dbReference>
<dbReference type="Gene3D" id="3.10.50.30">
    <property type="entry name" value="Transcription elongation factor, GreA/GreB, C-terminal domain"/>
    <property type="match status" value="1"/>
</dbReference>
<dbReference type="InterPro" id="IPR036953">
    <property type="entry name" value="GreA/GreB_C_sf"/>
</dbReference>
<dbReference type="InterPro" id="IPR018151">
    <property type="entry name" value="TF_GreA/GreB_CS"/>
</dbReference>
<dbReference type="Pfam" id="PF03449">
    <property type="entry name" value="GreA_GreB_N"/>
    <property type="match status" value="1"/>
</dbReference>
<dbReference type="GO" id="GO:0032784">
    <property type="term" value="P:regulation of DNA-templated transcription elongation"/>
    <property type="evidence" value="ECO:0007669"/>
    <property type="project" value="UniProtKB-UniRule"/>
</dbReference>
<dbReference type="InterPro" id="IPR028624">
    <property type="entry name" value="Tscrpt_elong_fac_GreA/B"/>
</dbReference>
<dbReference type="NCBIfam" id="TIGR01461">
    <property type="entry name" value="greB"/>
    <property type="match status" value="1"/>
</dbReference>
<organism evidence="7 8">
    <name type="scientific">Marinobacter nanhaiticus D15-8W</name>
    <dbReference type="NCBI Taxonomy" id="626887"/>
    <lineage>
        <taxon>Bacteria</taxon>
        <taxon>Pseudomonadati</taxon>
        <taxon>Pseudomonadota</taxon>
        <taxon>Gammaproteobacteria</taxon>
        <taxon>Pseudomonadales</taxon>
        <taxon>Marinobacteraceae</taxon>
        <taxon>Marinobacter</taxon>
    </lineage>
</organism>
<dbReference type="HAMAP" id="MF_00930">
    <property type="entry name" value="GreB"/>
    <property type="match status" value="1"/>
</dbReference>
<evidence type="ECO:0000256" key="3">
    <source>
        <dbReference type="ARBA" id="ARBA00023163"/>
    </source>
</evidence>
<keyword evidence="3 4" id="KW-0804">Transcription</keyword>
<sequence>MAQKPAAGRGRARYITPEGERALREELRYLWKEKRPEVTQAVRDAAALGDRSENAEYIYGKKQLREIDRRVRFLTKRLDELTVVDRLPDDTGRVFFGAWVTLEDDDGETRNYRLVGPDEFDLSKGYLSIDAPLARALLGRRLDDEIEFRAPDGLMNYIIVDIRYEASPL</sequence>
<evidence type="ECO:0000259" key="5">
    <source>
        <dbReference type="Pfam" id="PF01272"/>
    </source>
</evidence>
<dbReference type="HOGENOM" id="CLU_101379_3_0_6"/>
<dbReference type="InterPro" id="IPR023459">
    <property type="entry name" value="Tscrpt_elong_fac_GreA/B_fam"/>
</dbReference>